<dbReference type="PROSITE" id="PS00027">
    <property type="entry name" value="HOMEOBOX_1"/>
    <property type="match status" value="1"/>
</dbReference>
<dbReference type="GO" id="GO:0048468">
    <property type="term" value="P:cell development"/>
    <property type="evidence" value="ECO:0007669"/>
    <property type="project" value="TreeGrafter"/>
</dbReference>
<feature type="compositionally biased region" description="Acidic residues" evidence="7">
    <location>
        <begin position="245"/>
        <end position="255"/>
    </location>
</feature>
<dbReference type="FunCoup" id="A0A6J2WL60">
    <property type="interactions" value="2"/>
</dbReference>
<evidence type="ECO:0000256" key="6">
    <source>
        <dbReference type="PROSITE-ProRule" id="PRU00108"/>
    </source>
</evidence>
<feature type="DNA-binding region" description="Homeobox" evidence="6">
    <location>
        <begin position="145"/>
        <end position="202"/>
    </location>
</feature>
<name>A0A6J2WL60_CHACN</name>
<evidence type="ECO:0000256" key="2">
    <source>
        <dbReference type="ARBA" id="ARBA00008446"/>
    </source>
</evidence>
<dbReference type="InterPro" id="IPR001356">
    <property type="entry name" value="HD"/>
</dbReference>
<keyword evidence="5 6" id="KW-0539">Nucleus</keyword>
<organism evidence="9 10">
    <name type="scientific">Chanos chanos</name>
    <name type="common">Milkfish</name>
    <name type="synonym">Mugil chanos</name>
    <dbReference type="NCBI Taxonomy" id="29144"/>
    <lineage>
        <taxon>Eukaryota</taxon>
        <taxon>Metazoa</taxon>
        <taxon>Chordata</taxon>
        <taxon>Craniata</taxon>
        <taxon>Vertebrata</taxon>
        <taxon>Euteleostomi</taxon>
        <taxon>Actinopterygii</taxon>
        <taxon>Neopterygii</taxon>
        <taxon>Teleostei</taxon>
        <taxon>Ostariophysi</taxon>
        <taxon>Gonorynchiformes</taxon>
        <taxon>Chanidae</taxon>
        <taxon>Chanos</taxon>
    </lineage>
</organism>
<dbReference type="InterPro" id="IPR009057">
    <property type="entry name" value="Homeodomain-like_sf"/>
</dbReference>
<evidence type="ECO:0000256" key="5">
    <source>
        <dbReference type="ARBA" id="ARBA00023242"/>
    </source>
</evidence>
<dbReference type="SMART" id="SM00389">
    <property type="entry name" value="HOX"/>
    <property type="match status" value="1"/>
</dbReference>
<evidence type="ECO:0000313" key="9">
    <source>
        <dbReference type="Proteomes" id="UP000504632"/>
    </source>
</evidence>
<gene>
    <name evidence="10" type="primary">irx4b</name>
</gene>
<dbReference type="GeneID" id="115824764"/>
<protein>
    <submittedName>
        <fullName evidence="10">Iroquois-class homeodomain protein IRX-4b</fullName>
    </submittedName>
</protein>
<keyword evidence="3 6" id="KW-0238">DNA-binding</keyword>
<dbReference type="GO" id="GO:0000978">
    <property type="term" value="F:RNA polymerase II cis-regulatory region sequence-specific DNA binding"/>
    <property type="evidence" value="ECO:0007669"/>
    <property type="project" value="TreeGrafter"/>
</dbReference>
<dbReference type="CDD" id="cd00086">
    <property type="entry name" value="homeodomain"/>
    <property type="match status" value="1"/>
</dbReference>
<evidence type="ECO:0000256" key="3">
    <source>
        <dbReference type="ARBA" id="ARBA00023125"/>
    </source>
</evidence>
<keyword evidence="4 6" id="KW-0371">Homeobox</keyword>
<dbReference type="InterPro" id="IPR003893">
    <property type="entry name" value="Iroquois_homeo"/>
</dbReference>
<keyword evidence="9" id="KW-1185">Reference proteome</keyword>
<feature type="domain" description="Homeobox" evidence="8">
    <location>
        <begin position="143"/>
        <end position="201"/>
    </location>
</feature>
<comment type="subcellular location">
    <subcellularLocation>
        <location evidence="1 6">Nucleus</location>
    </subcellularLocation>
</comment>
<proteinExistence type="inferred from homology"/>
<evidence type="ECO:0000256" key="4">
    <source>
        <dbReference type="ARBA" id="ARBA00023155"/>
    </source>
</evidence>
<dbReference type="GO" id="GO:0005634">
    <property type="term" value="C:nucleus"/>
    <property type="evidence" value="ECO:0007669"/>
    <property type="project" value="UniProtKB-SubCell"/>
</dbReference>
<dbReference type="SMART" id="SM00548">
    <property type="entry name" value="IRO"/>
    <property type="match status" value="1"/>
</dbReference>
<dbReference type="CTD" id="474318"/>
<reference evidence="10" key="1">
    <citation type="submission" date="2025-08" db="UniProtKB">
        <authorList>
            <consortium name="RefSeq"/>
        </authorList>
    </citation>
    <scope>IDENTIFICATION</scope>
</reference>
<dbReference type="OrthoDB" id="5399138at2759"/>
<feature type="region of interest" description="Disordered" evidence="7">
    <location>
        <begin position="202"/>
        <end position="255"/>
    </location>
</feature>
<dbReference type="FunFam" id="1.10.10.60:FF:000003">
    <property type="entry name" value="Iroquois-class homeobox protein IRX"/>
    <property type="match status" value="1"/>
</dbReference>
<dbReference type="GO" id="GO:0000981">
    <property type="term" value="F:DNA-binding transcription factor activity, RNA polymerase II-specific"/>
    <property type="evidence" value="ECO:0007669"/>
    <property type="project" value="InterPro"/>
</dbReference>
<evidence type="ECO:0000313" key="10">
    <source>
        <dbReference type="RefSeq" id="XP_030644377.1"/>
    </source>
</evidence>
<dbReference type="Proteomes" id="UP000504632">
    <property type="component" value="Chromosome 12"/>
</dbReference>
<dbReference type="InterPro" id="IPR017970">
    <property type="entry name" value="Homeobox_CS"/>
</dbReference>
<evidence type="ECO:0000256" key="7">
    <source>
        <dbReference type="SAM" id="MobiDB-lite"/>
    </source>
</evidence>
<comment type="similarity">
    <text evidence="2">Belongs to the TALE/IRO homeobox family.</text>
</comment>
<dbReference type="Gene3D" id="1.10.10.60">
    <property type="entry name" value="Homeodomain-like"/>
    <property type="match status" value="1"/>
</dbReference>
<feature type="compositionally biased region" description="Basic and acidic residues" evidence="7">
    <location>
        <begin position="232"/>
        <end position="244"/>
    </location>
</feature>
<sequence length="444" mass="49123">MSYPHFGYSYSTAPQLLMPSNALSACCESSTASPVDSGVAASPQPSLYYPVYDSRFLASTRHDLNSATTMGVYGGSYTKSQSYGTYNSYGTDPTSPYSLGKLGEKDGTHTKVTQSPAYYPYDHPFGHYQYDRYGCGSVDVGARRKNATRETTSTLKAWLQEHKKNPYPTKGEKIMLAIITKMTLTQVSTWFANARRRLKKENKMTWSPRNKSSEERACDDDSDLEGSQGEPIKCEKEPCDNRAEDDTDMPQSDSEDFDLIESDVSGGEPPFVMNSQPKTCECPSGPFKEPTFHLSMPETPRENEGFGTECLGATPEENQTTKIFYLEQDQQPPGTKPKIWSLAQTATSLNQTEYSSCMLKGEVMKSTSANCPFDSDMAKRQQDSPVNTLRNWVDGVFHDPLFKQGCLNQTFSNSSMLWSGTSCPKPENGLLGRSLGPVTSSQLA</sequence>
<dbReference type="RefSeq" id="XP_030644377.1">
    <property type="nucleotide sequence ID" value="XM_030788517.1"/>
</dbReference>
<dbReference type="InParanoid" id="A0A6J2WL60"/>
<dbReference type="SUPFAM" id="SSF46689">
    <property type="entry name" value="Homeodomain-like"/>
    <property type="match status" value="1"/>
</dbReference>
<evidence type="ECO:0000259" key="8">
    <source>
        <dbReference type="PROSITE" id="PS50071"/>
    </source>
</evidence>
<dbReference type="PROSITE" id="PS50071">
    <property type="entry name" value="HOMEOBOX_2"/>
    <property type="match status" value="1"/>
</dbReference>
<dbReference type="AlphaFoldDB" id="A0A6J2WL60"/>
<dbReference type="Pfam" id="PF05920">
    <property type="entry name" value="Homeobox_KN"/>
    <property type="match status" value="1"/>
</dbReference>
<dbReference type="GO" id="GO:0030182">
    <property type="term" value="P:neuron differentiation"/>
    <property type="evidence" value="ECO:0007669"/>
    <property type="project" value="TreeGrafter"/>
</dbReference>
<evidence type="ECO:0000256" key="1">
    <source>
        <dbReference type="ARBA" id="ARBA00004123"/>
    </source>
</evidence>
<dbReference type="InterPro" id="IPR008422">
    <property type="entry name" value="KN_HD"/>
</dbReference>
<dbReference type="PANTHER" id="PTHR11211:SF16">
    <property type="entry name" value="IROQUOIS-CLASS HOMEODOMAIN PROTEIN IRX-4"/>
    <property type="match status" value="1"/>
</dbReference>
<accession>A0A6J2WL60</accession>
<dbReference type="PANTHER" id="PTHR11211">
    <property type="entry name" value="IROQUOIS-CLASS HOMEODOMAIN PROTEIN IRX"/>
    <property type="match status" value="1"/>
</dbReference>